<organism evidence="1 2">
    <name type="scientific">Dactylosporangium salmoneum</name>
    <dbReference type="NCBI Taxonomy" id="53361"/>
    <lineage>
        <taxon>Bacteria</taxon>
        <taxon>Bacillati</taxon>
        <taxon>Actinomycetota</taxon>
        <taxon>Actinomycetes</taxon>
        <taxon>Micromonosporales</taxon>
        <taxon>Micromonosporaceae</taxon>
        <taxon>Dactylosporangium</taxon>
    </lineage>
</organism>
<accession>A0ABP5T254</accession>
<evidence type="ECO:0000313" key="1">
    <source>
        <dbReference type="EMBL" id="GAA2341696.1"/>
    </source>
</evidence>
<reference evidence="2" key="1">
    <citation type="journal article" date="2019" name="Int. J. Syst. Evol. Microbiol.">
        <title>The Global Catalogue of Microorganisms (GCM) 10K type strain sequencing project: providing services to taxonomists for standard genome sequencing and annotation.</title>
        <authorList>
            <consortium name="The Broad Institute Genomics Platform"/>
            <consortium name="The Broad Institute Genome Sequencing Center for Infectious Disease"/>
            <person name="Wu L."/>
            <person name="Ma J."/>
        </authorList>
    </citation>
    <scope>NUCLEOTIDE SEQUENCE [LARGE SCALE GENOMIC DNA]</scope>
    <source>
        <strain evidence="2">JCM 3272</strain>
    </source>
</reference>
<keyword evidence="2" id="KW-1185">Reference proteome</keyword>
<sequence length="132" mass="14135">MAFEARFFCRTGRDLDGVVSAFVQGVRRRHDGAPIADGDGPEQDGYRYFRLQRDAGGYLDVDIVVDGESVAAEVTAVADETGAPSLDGVDMVATLIMSGADERVLRACWLTLQDDLAGIGWDETGGFATTLD</sequence>
<evidence type="ECO:0008006" key="3">
    <source>
        <dbReference type="Google" id="ProtNLM"/>
    </source>
</evidence>
<gene>
    <name evidence="1" type="ORF">GCM10010170_025370</name>
</gene>
<protein>
    <recommendedName>
        <fullName evidence="3">DUF4265 domain-containing protein</fullName>
    </recommendedName>
</protein>
<evidence type="ECO:0000313" key="2">
    <source>
        <dbReference type="Proteomes" id="UP001501444"/>
    </source>
</evidence>
<comment type="caution">
    <text evidence="1">The sequence shown here is derived from an EMBL/GenBank/DDBJ whole genome shotgun (WGS) entry which is preliminary data.</text>
</comment>
<dbReference type="EMBL" id="BAAARV010000021">
    <property type="protein sequence ID" value="GAA2341696.1"/>
    <property type="molecule type" value="Genomic_DNA"/>
</dbReference>
<dbReference type="Proteomes" id="UP001501444">
    <property type="component" value="Unassembled WGS sequence"/>
</dbReference>
<proteinExistence type="predicted"/>
<name>A0ABP5T254_9ACTN</name>